<proteinExistence type="predicted"/>
<sequence>MFEMETDPGNRASRPRRLGRCRSPTELGVTADSQVSEDNKANNKKIRILSVFCRAGEATTLCSFVLTLTPDLTGDTSGLEKPLRNVDQLPSVFPGRLKKPLNRVM</sequence>
<reference evidence="2 3" key="1">
    <citation type="submission" date="2019-06" db="EMBL/GenBank/DDBJ databases">
        <title>Draft genomes of female and male turbot (Scophthalmus maximus).</title>
        <authorList>
            <person name="Xu H."/>
            <person name="Xu X.-W."/>
            <person name="Shao C."/>
            <person name="Chen S."/>
        </authorList>
    </citation>
    <scope>NUCLEOTIDE SEQUENCE [LARGE SCALE GENOMIC DNA]</scope>
    <source>
        <strain evidence="2">Ysfricsl-2016a</strain>
        <tissue evidence="2">Blood</tissue>
    </source>
</reference>
<dbReference type="EMBL" id="VEVO01000012">
    <property type="protein sequence ID" value="KAF0033722.1"/>
    <property type="molecule type" value="Genomic_DNA"/>
</dbReference>
<comment type="caution">
    <text evidence="2">The sequence shown here is derived from an EMBL/GenBank/DDBJ whole genome shotgun (WGS) entry which is preliminary data.</text>
</comment>
<name>A0A6A4SUE4_SCOMX</name>
<dbReference type="Proteomes" id="UP000438429">
    <property type="component" value="Unassembled WGS sequence"/>
</dbReference>
<evidence type="ECO:0000256" key="1">
    <source>
        <dbReference type="SAM" id="MobiDB-lite"/>
    </source>
</evidence>
<evidence type="ECO:0000313" key="2">
    <source>
        <dbReference type="EMBL" id="KAF0033722.1"/>
    </source>
</evidence>
<dbReference type="AlphaFoldDB" id="A0A6A4SUE4"/>
<protein>
    <submittedName>
        <fullName evidence="2">Uncharacterized protein</fullName>
    </submittedName>
</protein>
<evidence type="ECO:0000313" key="3">
    <source>
        <dbReference type="Proteomes" id="UP000438429"/>
    </source>
</evidence>
<feature type="region of interest" description="Disordered" evidence="1">
    <location>
        <begin position="1"/>
        <end position="40"/>
    </location>
</feature>
<gene>
    <name evidence="2" type="ORF">F2P81_013788</name>
</gene>
<accession>A0A6A4SUE4</accession>
<organism evidence="2 3">
    <name type="scientific">Scophthalmus maximus</name>
    <name type="common">Turbot</name>
    <name type="synonym">Psetta maxima</name>
    <dbReference type="NCBI Taxonomy" id="52904"/>
    <lineage>
        <taxon>Eukaryota</taxon>
        <taxon>Metazoa</taxon>
        <taxon>Chordata</taxon>
        <taxon>Craniata</taxon>
        <taxon>Vertebrata</taxon>
        <taxon>Euteleostomi</taxon>
        <taxon>Actinopterygii</taxon>
        <taxon>Neopterygii</taxon>
        <taxon>Teleostei</taxon>
        <taxon>Neoteleostei</taxon>
        <taxon>Acanthomorphata</taxon>
        <taxon>Carangaria</taxon>
        <taxon>Pleuronectiformes</taxon>
        <taxon>Pleuronectoidei</taxon>
        <taxon>Scophthalmidae</taxon>
        <taxon>Scophthalmus</taxon>
    </lineage>
</organism>